<organism evidence="2 3">
    <name type="scientific">Amborella trichopoda</name>
    <dbReference type="NCBI Taxonomy" id="13333"/>
    <lineage>
        <taxon>Eukaryota</taxon>
        <taxon>Viridiplantae</taxon>
        <taxon>Streptophyta</taxon>
        <taxon>Embryophyta</taxon>
        <taxon>Tracheophyta</taxon>
        <taxon>Spermatophyta</taxon>
        <taxon>Magnoliopsida</taxon>
        <taxon>Amborellales</taxon>
        <taxon>Amborellaceae</taxon>
        <taxon>Amborella</taxon>
    </lineage>
</organism>
<reference evidence="3" key="1">
    <citation type="journal article" date="2013" name="Science">
        <title>The Amborella genome and the evolution of flowering plants.</title>
        <authorList>
            <consortium name="Amborella Genome Project"/>
        </authorList>
    </citation>
    <scope>NUCLEOTIDE SEQUENCE [LARGE SCALE GENOMIC DNA]</scope>
</reference>
<name>W1NM46_AMBTC</name>
<evidence type="ECO:0000256" key="1">
    <source>
        <dbReference type="SAM" id="MobiDB-lite"/>
    </source>
</evidence>
<dbReference type="HOGENOM" id="CLU_1742972_0_0_1"/>
<gene>
    <name evidence="2" type="ORF">AMTR_s00001p00271150</name>
</gene>
<accession>W1NM46</accession>
<sequence length="150" mass="16561">MLDIKNTSKEDKLFNFMVGLQPWAQVELRKQGVKELPLAIALLKSLVDFKLNAATNGARLGKNKAKGKKACTNPKPHASGLPSEESSGKIVSKDFSGSSICKRPHRAEYCPHKQSLDTVQSVAEEEVEVTSANPLQMHSNALQLYAMQRW</sequence>
<dbReference type="AlphaFoldDB" id="W1NM46"/>
<protein>
    <submittedName>
        <fullName evidence="2">Uncharacterized protein</fullName>
    </submittedName>
</protein>
<evidence type="ECO:0000313" key="2">
    <source>
        <dbReference type="EMBL" id="ERM96603.1"/>
    </source>
</evidence>
<dbReference type="OMA" id="ICKRPHR"/>
<dbReference type="Proteomes" id="UP000017836">
    <property type="component" value="Unassembled WGS sequence"/>
</dbReference>
<feature type="region of interest" description="Disordered" evidence="1">
    <location>
        <begin position="64"/>
        <end position="91"/>
    </location>
</feature>
<proteinExistence type="predicted"/>
<dbReference type="Gramene" id="ERM96603">
    <property type="protein sequence ID" value="ERM96603"/>
    <property type="gene ID" value="AMTR_s00001p00271150"/>
</dbReference>
<dbReference type="EMBL" id="KI397142">
    <property type="protein sequence ID" value="ERM96603.1"/>
    <property type="molecule type" value="Genomic_DNA"/>
</dbReference>
<keyword evidence="3" id="KW-1185">Reference proteome</keyword>
<evidence type="ECO:0000313" key="3">
    <source>
        <dbReference type="Proteomes" id="UP000017836"/>
    </source>
</evidence>